<evidence type="ECO:0000259" key="1">
    <source>
        <dbReference type="Pfam" id="PF01872"/>
    </source>
</evidence>
<name>A0AA49GR56_9BACT</name>
<dbReference type="InterPro" id="IPR002734">
    <property type="entry name" value="RibDG_C"/>
</dbReference>
<reference evidence="2" key="2">
    <citation type="journal article" date="2024" name="Antonie Van Leeuwenhoek">
        <title>Roseihalotalea indica gen. nov., sp. nov., a halophilic Bacteroidetes from mesopelagic Southwest Indian Ocean with higher carbohydrate metabolic potential.</title>
        <authorList>
            <person name="Chen B."/>
            <person name="Zhang M."/>
            <person name="Lin D."/>
            <person name="Ye J."/>
            <person name="Tang K."/>
        </authorList>
    </citation>
    <scope>NUCLEOTIDE SEQUENCE</scope>
    <source>
        <strain evidence="2">TK19036</strain>
    </source>
</reference>
<reference evidence="2" key="1">
    <citation type="journal article" date="2023" name="Comput. Struct. Biotechnol. J.">
        <title>Discovery of a novel marine Bacteroidetes with a rich repertoire of carbohydrate-active enzymes.</title>
        <authorList>
            <person name="Chen B."/>
            <person name="Liu G."/>
            <person name="Chen Q."/>
            <person name="Wang H."/>
            <person name="Liu L."/>
            <person name="Tang K."/>
        </authorList>
    </citation>
    <scope>NUCLEOTIDE SEQUENCE</scope>
    <source>
        <strain evidence="2">TK19036</strain>
    </source>
</reference>
<feature type="domain" description="Bacterial bifunctional deaminase-reductase C-terminal" evidence="1">
    <location>
        <begin position="3"/>
        <end position="167"/>
    </location>
</feature>
<dbReference type="Gene3D" id="3.40.430.10">
    <property type="entry name" value="Dihydrofolate Reductase, subunit A"/>
    <property type="match status" value="1"/>
</dbReference>
<accession>A0AA49GR56</accession>
<gene>
    <name evidence="2" type="ORF">K4G66_09665</name>
</gene>
<organism evidence="2">
    <name type="scientific">Roseihalotalea indica</name>
    <dbReference type="NCBI Taxonomy" id="2867963"/>
    <lineage>
        <taxon>Bacteria</taxon>
        <taxon>Pseudomonadati</taxon>
        <taxon>Bacteroidota</taxon>
        <taxon>Cytophagia</taxon>
        <taxon>Cytophagales</taxon>
        <taxon>Catalimonadaceae</taxon>
        <taxon>Roseihalotalea</taxon>
    </lineage>
</organism>
<dbReference type="InterPro" id="IPR024072">
    <property type="entry name" value="DHFR-like_dom_sf"/>
</dbReference>
<dbReference type="AlphaFoldDB" id="A0AA49GR56"/>
<dbReference type="SUPFAM" id="SSF53597">
    <property type="entry name" value="Dihydrofolate reductase-like"/>
    <property type="match status" value="1"/>
</dbReference>
<dbReference type="Pfam" id="PF01872">
    <property type="entry name" value="RibD_C"/>
    <property type="match status" value="1"/>
</dbReference>
<dbReference type="GO" id="GO:0009231">
    <property type="term" value="P:riboflavin biosynthetic process"/>
    <property type="evidence" value="ECO:0007669"/>
    <property type="project" value="InterPro"/>
</dbReference>
<dbReference type="GO" id="GO:0008703">
    <property type="term" value="F:5-amino-6-(5-phosphoribosylamino)uracil reductase activity"/>
    <property type="evidence" value="ECO:0007669"/>
    <property type="project" value="InterPro"/>
</dbReference>
<protein>
    <submittedName>
        <fullName evidence="2">Dihydrofolate reductase family protein</fullName>
    </submittedName>
</protein>
<dbReference type="InterPro" id="IPR050765">
    <property type="entry name" value="Riboflavin_Biosynth_HTPR"/>
</dbReference>
<sequence length="177" mass="19881">MKRKVILYIAMSLDGYIAKEDGDIDFLSIVDTPGEDFGYADFLQGVDTILWGRKTYDKMLSFGIDFPHKDKKVYVLSQSRTGQDENVEYVSNAKALIEQLQQQPGKNIYCDGGGEVVATLLNHALIDQLIVSVIPHLVGSGIRLFKEGRPEQNLKFKRSISYPSGLVQLWYDKADST</sequence>
<dbReference type="PANTHER" id="PTHR38011">
    <property type="entry name" value="DIHYDROFOLATE REDUCTASE FAMILY PROTEIN (AFU_ORTHOLOGUE AFUA_8G06820)"/>
    <property type="match status" value="1"/>
</dbReference>
<evidence type="ECO:0000313" key="2">
    <source>
        <dbReference type="EMBL" id="WKN38968.1"/>
    </source>
</evidence>
<dbReference type="EMBL" id="CP120682">
    <property type="protein sequence ID" value="WKN38968.1"/>
    <property type="molecule type" value="Genomic_DNA"/>
</dbReference>
<proteinExistence type="predicted"/>
<dbReference type="PANTHER" id="PTHR38011:SF11">
    <property type="entry name" value="2,5-DIAMINO-6-RIBOSYLAMINO-4(3H)-PYRIMIDINONE 5'-PHOSPHATE REDUCTASE"/>
    <property type="match status" value="1"/>
</dbReference>